<evidence type="ECO:0000313" key="4">
    <source>
        <dbReference type="WBParaSite" id="nRc.2.0.1.t25247-RA"/>
    </source>
</evidence>
<dbReference type="WBParaSite" id="nRc.2.0.1.t25247-RA">
    <property type="protein sequence ID" value="nRc.2.0.1.t25247-RA"/>
    <property type="gene ID" value="nRc.2.0.1.g25247"/>
</dbReference>
<dbReference type="AlphaFoldDB" id="A0A915JGN1"/>
<feature type="region of interest" description="Disordered" evidence="1">
    <location>
        <begin position="1"/>
        <end position="48"/>
    </location>
</feature>
<dbReference type="SUPFAM" id="SSF50156">
    <property type="entry name" value="PDZ domain-like"/>
    <property type="match status" value="1"/>
</dbReference>
<dbReference type="InterPro" id="IPR036034">
    <property type="entry name" value="PDZ_sf"/>
</dbReference>
<keyword evidence="3" id="KW-1185">Reference proteome</keyword>
<dbReference type="InterPro" id="IPR001478">
    <property type="entry name" value="PDZ"/>
</dbReference>
<feature type="domain" description="PDZ" evidence="2">
    <location>
        <begin position="91"/>
        <end position="154"/>
    </location>
</feature>
<reference evidence="4" key="1">
    <citation type="submission" date="2022-11" db="UniProtKB">
        <authorList>
            <consortium name="WormBaseParasite"/>
        </authorList>
    </citation>
    <scope>IDENTIFICATION</scope>
</reference>
<evidence type="ECO:0000259" key="2">
    <source>
        <dbReference type="PROSITE" id="PS50106"/>
    </source>
</evidence>
<organism evidence="3 4">
    <name type="scientific">Romanomermis culicivorax</name>
    <name type="common">Nematode worm</name>
    <dbReference type="NCBI Taxonomy" id="13658"/>
    <lineage>
        <taxon>Eukaryota</taxon>
        <taxon>Metazoa</taxon>
        <taxon>Ecdysozoa</taxon>
        <taxon>Nematoda</taxon>
        <taxon>Enoplea</taxon>
        <taxon>Dorylaimia</taxon>
        <taxon>Mermithida</taxon>
        <taxon>Mermithoidea</taxon>
        <taxon>Mermithidae</taxon>
        <taxon>Romanomermis</taxon>
    </lineage>
</organism>
<protein>
    <submittedName>
        <fullName evidence="4">PDZ domain-containing protein</fullName>
    </submittedName>
</protein>
<dbReference type="Proteomes" id="UP000887565">
    <property type="component" value="Unplaced"/>
</dbReference>
<dbReference type="PROSITE" id="PS50106">
    <property type="entry name" value="PDZ"/>
    <property type="match status" value="1"/>
</dbReference>
<accession>A0A915JGN1</accession>
<dbReference type="CDD" id="cd00136">
    <property type="entry name" value="PDZ_canonical"/>
    <property type="match status" value="1"/>
</dbReference>
<feature type="compositionally biased region" description="Basic and acidic residues" evidence="1">
    <location>
        <begin position="11"/>
        <end position="26"/>
    </location>
</feature>
<sequence>MTRSYLDDSGIDARDSSVSPGERRTSSDSFSPGSSSSENGSRQLSNVIDRRSKIYSTLPPLEIKVNNSRTGKWKYMQKDQEKSHFTDYDVFLTLADSHDKERGFGFTLKGGREKREFLTLETVLKNSPADKAGLQIGDQLLDLDGEEVVDQCLS</sequence>
<proteinExistence type="predicted"/>
<feature type="compositionally biased region" description="Low complexity" evidence="1">
    <location>
        <begin position="27"/>
        <end position="45"/>
    </location>
</feature>
<name>A0A915JGN1_ROMCU</name>
<dbReference type="Pfam" id="PF00595">
    <property type="entry name" value="PDZ"/>
    <property type="match status" value="1"/>
</dbReference>
<evidence type="ECO:0000313" key="3">
    <source>
        <dbReference type="Proteomes" id="UP000887565"/>
    </source>
</evidence>
<dbReference type="Gene3D" id="2.30.42.10">
    <property type="match status" value="1"/>
</dbReference>
<evidence type="ECO:0000256" key="1">
    <source>
        <dbReference type="SAM" id="MobiDB-lite"/>
    </source>
</evidence>